<dbReference type="Gene3D" id="3.30.710.10">
    <property type="entry name" value="Potassium Channel Kv1.1, Chain A"/>
    <property type="match status" value="1"/>
</dbReference>
<evidence type="ECO:0000256" key="2">
    <source>
        <dbReference type="ARBA" id="ARBA00010846"/>
    </source>
</evidence>
<dbReference type="Pfam" id="PF22486">
    <property type="entry name" value="MATH_2"/>
    <property type="match status" value="1"/>
</dbReference>
<evidence type="ECO:0000256" key="1">
    <source>
        <dbReference type="ARBA" id="ARBA00004906"/>
    </source>
</evidence>
<dbReference type="SUPFAM" id="SSF54695">
    <property type="entry name" value="POZ domain"/>
    <property type="match status" value="1"/>
</dbReference>
<accession>A0AAD8S009</accession>
<dbReference type="SMART" id="SM00225">
    <property type="entry name" value="BTB"/>
    <property type="match status" value="1"/>
</dbReference>
<dbReference type="Pfam" id="PF24570">
    <property type="entry name" value="BACK_BPM_SPOP"/>
    <property type="match status" value="1"/>
</dbReference>
<feature type="domain" description="BTB" evidence="3">
    <location>
        <begin position="198"/>
        <end position="265"/>
    </location>
</feature>
<organism evidence="5 6">
    <name type="scientific">Lolium multiflorum</name>
    <name type="common">Italian ryegrass</name>
    <name type="synonym">Lolium perenne subsp. multiflorum</name>
    <dbReference type="NCBI Taxonomy" id="4521"/>
    <lineage>
        <taxon>Eukaryota</taxon>
        <taxon>Viridiplantae</taxon>
        <taxon>Streptophyta</taxon>
        <taxon>Embryophyta</taxon>
        <taxon>Tracheophyta</taxon>
        <taxon>Spermatophyta</taxon>
        <taxon>Magnoliopsida</taxon>
        <taxon>Liliopsida</taxon>
        <taxon>Poales</taxon>
        <taxon>Poaceae</taxon>
        <taxon>BOP clade</taxon>
        <taxon>Pooideae</taxon>
        <taxon>Poodae</taxon>
        <taxon>Poeae</taxon>
        <taxon>Poeae Chloroplast Group 2 (Poeae type)</taxon>
        <taxon>Loliodinae</taxon>
        <taxon>Loliinae</taxon>
        <taxon>Lolium</taxon>
    </lineage>
</organism>
<dbReference type="AlphaFoldDB" id="A0AAD8S009"/>
<reference evidence="5" key="1">
    <citation type="submission" date="2023-07" db="EMBL/GenBank/DDBJ databases">
        <title>A chromosome-level genome assembly of Lolium multiflorum.</title>
        <authorList>
            <person name="Chen Y."/>
            <person name="Copetti D."/>
            <person name="Kolliker R."/>
            <person name="Studer B."/>
        </authorList>
    </citation>
    <scope>NUCLEOTIDE SEQUENCE</scope>
    <source>
        <strain evidence="5">02402/16</strain>
        <tissue evidence="5">Leaf</tissue>
    </source>
</reference>
<dbReference type="PROSITE" id="PS50144">
    <property type="entry name" value="MATH"/>
    <property type="match status" value="1"/>
</dbReference>
<dbReference type="InterPro" id="IPR002083">
    <property type="entry name" value="MATH/TRAF_dom"/>
</dbReference>
<evidence type="ECO:0000259" key="4">
    <source>
        <dbReference type="PROSITE" id="PS50144"/>
    </source>
</evidence>
<dbReference type="PANTHER" id="PTHR26379">
    <property type="entry name" value="BTB/POZ AND MATH DOMAIN-CONTAINING PROTEIN 1"/>
    <property type="match status" value="1"/>
</dbReference>
<dbReference type="PROSITE" id="PS50097">
    <property type="entry name" value="BTB"/>
    <property type="match status" value="1"/>
</dbReference>
<dbReference type="SMART" id="SM00061">
    <property type="entry name" value="MATH"/>
    <property type="match status" value="1"/>
</dbReference>
<dbReference type="Pfam" id="PF00651">
    <property type="entry name" value="BTB"/>
    <property type="match status" value="1"/>
</dbReference>
<name>A0AAD8S009_LOLMU</name>
<dbReference type="Gene3D" id="1.25.40.420">
    <property type="match status" value="1"/>
</dbReference>
<dbReference type="Gene3D" id="2.60.210.10">
    <property type="entry name" value="Apoptosis, Tumor Necrosis Factor Receptor Associated Protein 2, Chain A"/>
    <property type="match status" value="1"/>
</dbReference>
<evidence type="ECO:0000259" key="3">
    <source>
        <dbReference type="PROSITE" id="PS50097"/>
    </source>
</evidence>
<comment type="pathway">
    <text evidence="1">Protein modification; protein ubiquitination.</text>
</comment>
<gene>
    <name evidence="5" type="ORF">QYE76_060416</name>
</gene>
<dbReference type="PANTHER" id="PTHR26379:SF512">
    <property type="entry name" value="BTB DOMAIN-CONTAINING PROTEIN"/>
    <property type="match status" value="1"/>
</dbReference>
<dbReference type="InterPro" id="IPR011333">
    <property type="entry name" value="SKP1/BTB/POZ_sf"/>
</dbReference>
<dbReference type="InterPro" id="IPR008974">
    <property type="entry name" value="TRAF-like"/>
</dbReference>
<dbReference type="InterPro" id="IPR000210">
    <property type="entry name" value="BTB/POZ_dom"/>
</dbReference>
<dbReference type="CDD" id="cd18280">
    <property type="entry name" value="BTB_POZ_BPM_plant"/>
    <property type="match status" value="1"/>
</dbReference>
<protein>
    <submittedName>
        <fullName evidence="5">Uncharacterized protein</fullName>
    </submittedName>
</protein>
<dbReference type="InterPro" id="IPR056423">
    <property type="entry name" value="BACK_BPM_SPOP"/>
</dbReference>
<keyword evidence="6" id="KW-1185">Reference proteome</keyword>
<dbReference type="EMBL" id="JAUUTY010000004">
    <property type="protein sequence ID" value="KAK1642611.1"/>
    <property type="molecule type" value="Genomic_DNA"/>
</dbReference>
<sequence length="364" mass="39581">MSTSSPSSPAGNIDSDDGSPLTTSAIVAQAVSGSHVVNIDGYSRTKGLGTGKYIASETFAVGGHRWRMRYYPDGDASASADWISIFLWCSDRPDADEVKAEFRISLLDQDRQPVPSYSRPSSEIHTFSSKGPSWGFAEFIKRKDLEESRYLMDDSFSIRCDVTVSKEIFTEQVPPSVVVPPSDMHQHLGNLLLTGEAADVTFEVGAETFAAHRCVLAARSSVFKAELLGPMKEKAATLVQIDDMEPRVFRALLHFIYTDSLPAVDDGDGAAAMAQHLLVAADRYNLERLKLICEGRLCDHVCRGNVATTMALAEQHGCAALKKACFRFLTSPGNLKAVVASDGFEHLRSSCPSVLEELVTKLAP</sequence>
<dbReference type="InterPro" id="IPR045005">
    <property type="entry name" value="BPM1-6"/>
</dbReference>
<dbReference type="GO" id="GO:0016567">
    <property type="term" value="P:protein ubiquitination"/>
    <property type="evidence" value="ECO:0007669"/>
    <property type="project" value="InterPro"/>
</dbReference>
<comment type="caution">
    <text evidence="5">The sequence shown here is derived from an EMBL/GenBank/DDBJ whole genome shotgun (WGS) entry which is preliminary data.</text>
</comment>
<dbReference type="Proteomes" id="UP001231189">
    <property type="component" value="Unassembled WGS sequence"/>
</dbReference>
<dbReference type="SUPFAM" id="SSF49599">
    <property type="entry name" value="TRAF domain-like"/>
    <property type="match status" value="1"/>
</dbReference>
<evidence type="ECO:0000313" key="5">
    <source>
        <dbReference type="EMBL" id="KAK1642611.1"/>
    </source>
</evidence>
<feature type="domain" description="MATH" evidence="4">
    <location>
        <begin position="32"/>
        <end position="162"/>
    </location>
</feature>
<evidence type="ECO:0000313" key="6">
    <source>
        <dbReference type="Proteomes" id="UP001231189"/>
    </source>
</evidence>
<comment type="similarity">
    <text evidence="2">Belongs to the Tdpoz family.</text>
</comment>
<dbReference type="CDD" id="cd00121">
    <property type="entry name" value="MATH"/>
    <property type="match status" value="1"/>
</dbReference>
<proteinExistence type="inferred from homology"/>